<evidence type="ECO:0000256" key="9">
    <source>
        <dbReference type="ARBA" id="ARBA00023136"/>
    </source>
</evidence>
<dbReference type="InterPro" id="IPR053952">
    <property type="entry name" value="K_trans_C"/>
</dbReference>
<keyword evidence="4 10" id="KW-0633">Potassium transport</keyword>
<evidence type="ECO:0000256" key="3">
    <source>
        <dbReference type="ARBA" id="ARBA00022448"/>
    </source>
</evidence>
<keyword evidence="3" id="KW-0813">Transport</keyword>
<dbReference type="Pfam" id="PF22776">
    <property type="entry name" value="K_trans_C"/>
    <property type="match status" value="1"/>
</dbReference>
<comment type="similarity">
    <text evidence="2 10">Belongs to the HAK/KUP transporter (TC 2.A.72.3) family.</text>
</comment>
<comment type="function">
    <text evidence="10">Potassium transporter.</text>
</comment>
<feature type="transmembrane region" description="Helical" evidence="10">
    <location>
        <begin position="272"/>
        <end position="291"/>
    </location>
</feature>
<reference evidence="13" key="1">
    <citation type="submission" date="2020-06" db="EMBL/GenBank/DDBJ databases">
        <title>WGS assembly of Ceratodon purpureus strain R40.</title>
        <authorList>
            <person name="Carey S.B."/>
            <person name="Jenkins J."/>
            <person name="Shu S."/>
            <person name="Lovell J.T."/>
            <person name="Sreedasyam A."/>
            <person name="Maumus F."/>
            <person name="Tiley G.P."/>
            <person name="Fernandez-Pozo N."/>
            <person name="Barry K."/>
            <person name="Chen C."/>
            <person name="Wang M."/>
            <person name="Lipzen A."/>
            <person name="Daum C."/>
            <person name="Saski C.A."/>
            <person name="Payton A.C."/>
            <person name="Mcbreen J.C."/>
            <person name="Conrad R.E."/>
            <person name="Kollar L.M."/>
            <person name="Olsson S."/>
            <person name="Huttunen S."/>
            <person name="Landis J.B."/>
            <person name="Wickett N.J."/>
            <person name="Johnson M.G."/>
            <person name="Rensing S.A."/>
            <person name="Grimwood J."/>
            <person name="Schmutz J."/>
            <person name="Mcdaniel S.F."/>
        </authorList>
    </citation>
    <scope>NUCLEOTIDE SEQUENCE</scope>
    <source>
        <strain evidence="13">R40</strain>
    </source>
</reference>
<feature type="transmembrane region" description="Helical" evidence="10">
    <location>
        <begin position="345"/>
        <end position="370"/>
    </location>
</feature>
<evidence type="ECO:0000259" key="11">
    <source>
        <dbReference type="Pfam" id="PF02705"/>
    </source>
</evidence>
<dbReference type="InterPro" id="IPR053951">
    <property type="entry name" value="K_trans_N"/>
</dbReference>
<dbReference type="Proteomes" id="UP000822688">
    <property type="component" value="Chromosome 7"/>
</dbReference>
<comment type="caution">
    <text evidence="13">The sequence shown here is derived from an EMBL/GenBank/DDBJ whole genome shotgun (WGS) entry which is preliminary data.</text>
</comment>
<feature type="domain" description="K+ potassium transporter integral membrane" evidence="11">
    <location>
        <begin position="30"/>
        <end position="517"/>
    </location>
</feature>
<dbReference type="NCBIfam" id="TIGR00794">
    <property type="entry name" value="kup"/>
    <property type="match status" value="1"/>
</dbReference>
<feature type="transmembrane region" description="Helical" evidence="10">
    <location>
        <begin position="199"/>
        <end position="217"/>
    </location>
</feature>
<organism evidence="13 14">
    <name type="scientific">Ceratodon purpureus</name>
    <name type="common">Fire moss</name>
    <name type="synonym">Dicranum purpureum</name>
    <dbReference type="NCBI Taxonomy" id="3225"/>
    <lineage>
        <taxon>Eukaryota</taxon>
        <taxon>Viridiplantae</taxon>
        <taxon>Streptophyta</taxon>
        <taxon>Embryophyta</taxon>
        <taxon>Bryophyta</taxon>
        <taxon>Bryophytina</taxon>
        <taxon>Bryopsida</taxon>
        <taxon>Dicranidae</taxon>
        <taxon>Pseudoditrichales</taxon>
        <taxon>Ditrichaceae</taxon>
        <taxon>Ceratodon</taxon>
    </lineage>
</organism>
<evidence type="ECO:0000313" key="13">
    <source>
        <dbReference type="EMBL" id="KAG0567233.1"/>
    </source>
</evidence>
<feature type="transmembrane region" description="Helical" evidence="10">
    <location>
        <begin position="481"/>
        <end position="501"/>
    </location>
</feature>
<keyword evidence="9 10" id="KW-0472">Membrane</keyword>
<feature type="transmembrane region" description="Helical" evidence="10">
    <location>
        <begin position="70"/>
        <end position="90"/>
    </location>
</feature>
<dbReference type="InterPro" id="IPR003855">
    <property type="entry name" value="K+_transporter"/>
</dbReference>
<proteinExistence type="inferred from homology"/>
<dbReference type="AlphaFoldDB" id="A0A8T0H778"/>
<dbReference type="GO" id="GO:0016020">
    <property type="term" value="C:membrane"/>
    <property type="evidence" value="ECO:0007669"/>
    <property type="project" value="UniProtKB-SubCell"/>
</dbReference>
<dbReference type="Pfam" id="PF02705">
    <property type="entry name" value="K_trans"/>
    <property type="match status" value="1"/>
</dbReference>
<evidence type="ECO:0000256" key="2">
    <source>
        <dbReference type="ARBA" id="ARBA00008440"/>
    </source>
</evidence>
<evidence type="ECO:0000256" key="7">
    <source>
        <dbReference type="ARBA" id="ARBA00022989"/>
    </source>
</evidence>
<evidence type="ECO:0000256" key="5">
    <source>
        <dbReference type="ARBA" id="ARBA00022692"/>
    </source>
</evidence>
<dbReference type="PANTHER" id="PTHR30540:SF13">
    <property type="entry name" value="POTASSIUM TRANSPORTER 17-RELATED"/>
    <property type="match status" value="1"/>
</dbReference>
<gene>
    <name evidence="13" type="ORF">KC19_7G120000</name>
</gene>
<feature type="transmembrane region" description="Helical" evidence="10">
    <location>
        <begin position="303"/>
        <end position="325"/>
    </location>
</feature>
<evidence type="ECO:0000256" key="8">
    <source>
        <dbReference type="ARBA" id="ARBA00023065"/>
    </source>
</evidence>
<feature type="domain" description="K+ potassium transporter C-terminal" evidence="12">
    <location>
        <begin position="532"/>
        <end position="714"/>
    </location>
</feature>
<evidence type="ECO:0000256" key="4">
    <source>
        <dbReference type="ARBA" id="ARBA00022538"/>
    </source>
</evidence>
<name>A0A8T0H778_CERPU</name>
<keyword evidence="8 10" id="KW-0406">Ion transport</keyword>
<keyword evidence="6 10" id="KW-0630">Potassium</keyword>
<feature type="transmembrane region" description="Helical" evidence="10">
    <location>
        <begin position="30"/>
        <end position="50"/>
    </location>
</feature>
<dbReference type="GO" id="GO:0015079">
    <property type="term" value="F:potassium ion transmembrane transporter activity"/>
    <property type="evidence" value="ECO:0007669"/>
    <property type="project" value="UniProtKB-UniRule"/>
</dbReference>
<feature type="transmembrane region" description="Helical" evidence="10">
    <location>
        <begin position="400"/>
        <end position="419"/>
    </location>
</feature>
<sequence>MIRRSIDERFFKAPDALPKKTHTLWDTCKLAFRSLGIVYGDLGTSPLYVYPSISCAETPDEDDYLGILSLIFWTLTLIGIMKYTFIVLYADDHGEGGTFAMYSLLCQHTDVGTQSRKLSQFSAQAEHQLTHFHYAWEEKKPSRVKTWLENHKHAQELLLLVVMLGTCMFIGDGVLTPAISVLSAIGGIKTEFPSISQTVIIWVSAIILIVLFCVQSYGTDKVAFLFSPVMALWLLTTPMVGIYNIHQFYPSVFKAFSPYYIYRLFQKNGKEGWQFLGGVVLSITGSEAMFADLGHFNRLSIQMAFSMAVYPAVILTYAGQTAYLINNPEDYLEGFFKMIPRPVFWPMLAISTLAAIVASQGLITATFSIVKQSMALDFFPPVKVVHTSEDSEGQIYSPEVNWGLMVLCCAVIFGFQSGADIGNAFGFAVVCVMIITTCLTTIIMLVIWETHWLLVALFFTVLILVEGCYLSAVLAKIPQGGWLPLTLSVLFTLVMISWNYGRQKKFDYEIKNKLSKKALGKVLAGIGDMRVPGVCFFYTDLFHGVPPIVNHYVRNVRTLHQVLIFTTIRHIPVKTVLPAERFLVGRIGYKGVYRCVARYGYLDLLSSETTYFLDQVTQCLTDHIGSALDISDNPDNTEEEDERMQEIEMIKEARVAGAVYVLGRSEFKVDNSTSYIDSLFAGMLYPFLNSICRSPVSSMHIPPASFLEVGMYYDLL</sequence>
<evidence type="ECO:0000256" key="1">
    <source>
        <dbReference type="ARBA" id="ARBA00004141"/>
    </source>
</evidence>
<feature type="transmembrane region" description="Helical" evidence="10">
    <location>
        <begin position="224"/>
        <end position="245"/>
    </location>
</feature>
<keyword evidence="14" id="KW-1185">Reference proteome</keyword>
<evidence type="ECO:0000313" key="14">
    <source>
        <dbReference type="Proteomes" id="UP000822688"/>
    </source>
</evidence>
<feature type="transmembrane region" description="Helical" evidence="10">
    <location>
        <begin position="454"/>
        <end position="475"/>
    </location>
</feature>
<feature type="transmembrane region" description="Helical" evidence="10">
    <location>
        <begin position="157"/>
        <end position="179"/>
    </location>
</feature>
<comment type="subcellular location">
    <subcellularLocation>
        <location evidence="1 10">Membrane</location>
        <topology evidence="1 10">Multi-pass membrane protein</topology>
    </subcellularLocation>
</comment>
<dbReference type="EMBL" id="CM026428">
    <property type="protein sequence ID" value="KAG0567233.1"/>
    <property type="molecule type" value="Genomic_DNA"/>
</dbReference>
<dbReference type="PANTHER" id="PTHR30540">
    <property type="entry name" value="OSMOTIC STRESS POTASSIUM TRANSPORTER"/>
    <property type="match status" value="1"/>
</dbReference>
<protein>
    <recommendedName>
        <fullName evidence="10">Potassium transporter</fullName>
    </recommendedName>
</protein>
<keyword evidence="5 10" id="KW-0812">Transmembrane</keyword>
<keyword evidence="7 10" id="KW-1133">Transmembrane helix</keyword>
<accession>A0A8T0H778</accession>
<evidence type="ECO:0000259" key="12">
    <source>
        <dbReference type="Pfam" id="PF22776"/>
    </source>
</evidence>
<evidence type="ECO:0000256" key="10">
    <source>
        <dbReference type="RuleBase" id="RU321113"/>
    </source>
</evidence>
<evidence type="ECO:0000256" key="6">
    <source>
        <dbReference type="ARBA" id="ARBA00022958"/>
    </source>
</evidence>
<feature type="transmembrane region" description="Helical" evidence="10">
    <location>
        <begin position="425"/>
        <end position="447"/>
    </location>
</feature>